<dbReference type="GO" id="GO:0005634">
    <property type="term" value="C:nucleus"/>
    <property type="evidence" value="ECO:0007669"/>
    <property type="project" value="TreeGrafter"/>
</dbReference>
<feature type="compositionally biased region" description="Low complexity" evidence="8">
    <location>
        <begin position="369"/>
        <end position="383"/>
    </location>
</feature>
<dbReference type="InterPro" id="IPR004808">
    <property type="entry name" value="AP_endonuc_1"/>
</dbReference>
<feature type="binding site" evidence="6">
    <location>
        <position position="318"/>
    </location>
    <ligand>
        <name>Mg(2+)</name>
        <dbReference type="ChEBI" id="CHEBI:18420"/>
        <label>1</label>
    </ligand>
</feature>
<feature type="active site" description="Proton acceptor" evidence="5">
    <location>
        <position position="318"/>
    </location>
</feature>
<keyword evidence="4 6" id="KW-0460">Magnesium</keyword>
<organism evidence="10 11">
    <name type="scientific">Apatococcus lobatus</name>
    <dbReference type="NCBI Taxonomy" id="904363"/>
    <lineage>
        <taxon>Eukaryota</taxon>
        <taxon>Viridiplantae</taxon>
        <taxon>Chlorophyta</taxon>
        <taxon>core chlorophytes</taxon>
        <taxon>Trebouxiophyceae</taxon>
        <taxon>Chlorellales</taxon>
        <taxon>Chlorellaceae</taxon>
        <taxon>Apatococcus</taxon>
    </lineage>
</organism>
<feature type="site" description="Interaction with DNA substrate" evidence="7">
    <location>
        <position position="318"/>
    </location>
</feature>
<dbReference type="Pfam" id="PF03372">
    <property type="entry name" value="Exo_endo_phos"/>
    <property type="match status" value="1"/>
</dbReference>
<dbReference type="GO" id="GO:0006284">
    <property type="term" value="P:base-excision repair"/>
    <property type="evidence" value="ECO:0007669"/>
    <property type="project" value="TreeGrafter"/>
</dbReference>
<dbReference type="SUPFAM" id="SSF56219">
    <property type="entry name" value="DNase I-like"/>
    <property type="match status" value="1"/>
</dbReference>
<feature type="active site" evidence="5">
    <location>
        <position position="150"/>
    </location>
</feature>
<feature type="active site" description="Proton donor/acceptor" evidence="5">
    <location>
        <position position="191"/>
    </location>
</feature>
<evidence type="ECO:0000256" key="8">
    <source>
        <dbReference type="SAM" id="MobiDB-lite"/>
    </source>
</evidence>
<feature type="site" description="Important for catalytic activity" evidence="7">
    <location>
        <position position="272"/>
    </location>
</feature>
<feature type="binding site" evidence="6">
    <location>
        <position position="193"/>
    </location>
    <ligand>
        <name>Mg(2+)</name>
        <dbReference type="ChEBI" id="CHEBI:18420"/>
        <label>1</label>
    </ligand>
</feature>
<protein>
    <recommendedName>
        <fullName evidence="9">Endonuclease/exonuclease/phosphatase domain-containing protein</fullName>
    </recommendedName>
</protein>
<evidence type="ECO:0000313" key="11">
    <source>
        <dbReference type="Proteomes" id="UP001438707"/>
    </source>
</evidence>
<evidence type="ECO:0000259" key="9">
    <source>
        <dbReference type="Pfam" id="PF03372"/>
    </source>
</evidence>
<dbReference type="GO" id="GO:0003906">
    <property type="term" value="F:DNA-(apurinic or apyrimidinic site) endonuclease activity"/>
    <property type="evidence" value="ECO:0007669"/>
    <property type="project" value="TreeGrafter"/>
</dbReference>
<evidence type="ECO:0000256" key="5">
    <source>
        <dbReference type="PIRSR" id="PIRSR604808-1"/>
    </source>
</evidence>
<evidence type="ECO:0000256" key="6">
    <source>
        <dbReference type="PIRSR" id="PIRSR604808-2"/>
    </source>
</evidence>
<dbReference type="Proteomes" id="UP001438707">
    <property type="component" value="Unassembled WGS sequence"/>
</dbReference>
<feature type="site" description="Transition state stabilizer" evidence="7">
    <location>
        <position position="193"/>
    </location>
</feature>
<reference evidence="10 11" key="1">
    <citation type="journal article" date="2024" name="Nat. Commun.">
        <title>Phylogenomics reveals the evolutionary origins of lichenization in chlorophyte algae.</title>
        <authorList>
            <person name="Puginier C."/>
            <person name="Libourel C."/>
            <person name="Otte J."/>
            <person name="Skaloud P."/>
            <person name="Haon M."/>
            <person name="Grisel S."/>
            <person name="Petersen M."/>
            <person name="Berrin J.G."/>
            <person name="Delaux P.M."/>
            <person name="Dal Grande F."/>
            <person name="Keller J."/>
        </authorList>
    </citation>
    <scope>NUCLEOTIDE SEQUENCE [LARGE SCALE GENOMIC DNA]</scope>
    <source>
        <strain evidence="10 11">SAG 2145</strain>
    </source>
</reference>
<dbReference type="EMBL" id="JALJOS010000016">
    <property type="protein sequence ID" value="KAK9828234.1"/>
    <property type="molecule type" value="Genomic_DNA"/>
</dbReference>
<keyword evidence="2 6" id="KW-0479">Metal-binding</keyword>
<evidence type="ECO:0000313" key="10">
    <source>
        <dbReference type="EMBL" id="KAK9828234.1"/>
    </source>
</evidence>
<feature type="binding site" evidence="6">
    <location>
        <position position="38"/>
    </location>
    <ligand>
        <name>Mg(2+)</name>
        <dbReference type="ChEBI" id="CHEBI:18420"/>
        <label>1</label>
    </ligand>
</feature>
<comment type="similarity">
    <text evidence="1">Belongs to the DNA repair enzymes AP/ExoA family.</text>
</comment>
<dbReference type="PROSITE" id="PS51435">
    <property type="entry name" value="AP_NUCLEASE_F1_4"/>
    <property type="match status" value="1"/>
</dbReference>
<dbReference type="PANTHER" id="PTHR22748:SF4">
    <property type="entry name" value="DNA-(APURINIC OR APYRIMIDINIC SITE) ENDONUCLEASE 2"/>
    <property type="match status" value="1"/>
</dbReference>
<feature type="region of interest" description="Disordered" evidence="8">
    <location>
        <begin position="359"/>
        <end position="406"/>
    </location>
</feature>
<evidence type="ECO:0000256" key="1">
    <source>
        <dbReference type="ARBA" id="ARBA00007092"/>
    </source>
</evidence>
<evidence type="ECO:0000256" key="3">
    <source>
        <dbReference type="ARBA" id="ARBA00022801"/>
    </source>
</evidence>
<dbReference type="InterPro" id="IPR005135">
    <property type="entry name" value="Endo/exonuclease/phosphatase"/>
</dbReference>
<feature type="domain" description="Endonuclease/exonuclease/phosphatase" evidence="9">
    <location>
        <begin position="4"/>
        <end position="318"/>
    </location>
</feature>
<comment type="cofactor">
    <cofactor evidence="6">
        <name>Mg(2+)</name>
        <dbReference type="ChEBI" id="CHEBI:18420"/>
    </cofactor>
    <cofactor evidence="6">
        <name>Mn(2+)</name>
        <dbReference type="ChEBI" id="CHEBI:29035"/>
    </cofactor>
    <text evidence="6">Probably binds two magnesium or manganese ions per subunit.</text>
</comment>
<keyword evidence="3" id="KW-0378">Hydrolase</keyword>
<proteinExistence type="inferred from homology"/>
<dbReference type="Gene3D" id="3.60.10.10">
    <property type="entry name" value="Endonuclease/exonuclease/phosphatase"/>
    <property type="match status" value="1"/>
</dbReference>
<feature type="binding site" evidence="6">
    <location>
        <position position="317"/>
    </location>
    <ligand>
        <name>Mg(2+)</name>
        <dbReference type="ChEBI" id="CHEBI:18420"/>
        <label>1</label>
    </ligand>
</feature>
<name>A0AAW1R3M8_9CHLO</name>
<dbReference type="GO" id="GO:0008311">
    <property type="term" value="F:double-stranded DNA 3'-5' DNA exonuclease activity"/>
    <property type="evidence" value="ECO:0007669"/>
    <property type="project" value="TreeGrafter"/>
</dbReference>
<sequence>MRLLSFNINGIRAGLARRGENISQLLSRLRADIVCFQETKLTKLDVDNLSRIGSAEGWEAYYSFCTYRGAYSGTATYCRSAATRPLSAEEGLAGTIPLASSSASPAADRLGFSADDPFWSSYSEQELGLIDQQGRCVITDHGAFVLFNLYAPAVTDITSPRFSYKMHLYEVLKHRAEALLAAGRSVIIAGDFNIAPKPIDHCDWHKSSAARQAHFHDDRPDREWFLKLLQEGGGPFVDSYRAFHPADQHYAYTVWNQATNARKSGNRGSRVDFILFAEPPGRELTAVAPGTEALHGVQWAGGRVTAAGIDSAFEGSDHCPIWMDVELPQQLLQDHPVPAMALQHHASGQRNKLTSWLQKGPNKREEADGSPGPSSQQQPQLSPGRRKRPRRSSPAHSGGDSPQRPSLEELLQRGNLNTQIKAAPWEPPLTRFLTRLLRSCDSARLISATGFWARGFEDGYNETVPASVVRYAEVTVQVLPS</sequence>
<feature type="binding site" evidence="6">
    <location>
        <position position="191"/>
    </location>
    <ligand>
        <name>Mg(2+)</name>
        <dbReference type="ChEBI" id="CHEBI:18420"/>
        <label>1</label>
    </ligand>
</feature>
<evidence type="ECO:0000256" key="4">
    <source>
        <dbReference type="ARBA" id="ARBA00022842"/>
    </source>
</evidence>
<accession>A0AAW1R3M8</accession>
<dbReference type="AlphaFoldDB" id="A0AAW1R3M8"/>
<comment type="caution">
    <text evidence="10">The sequence shown here is derived from an EMBL/GenBank/DDBJ whole genome shotgun (WGS) entry which is preliminary data.</text>
</comment>
<dbReference type="GO" id="GO:0008081">
    <property type="term" value="F:phosphoric diester hydrolase activity"/>
    <property type="evidence" value="ECO:0007669"/>
    <property type="project" value="TreeGrafter"/>
</dbReference>
<keyword evidence="11" id="KW-1185">Reference proteome</keyword>
<feature type="binding site" evidence="6">
    <location>
        <position position="7"/>
    </location>
    <ligand>
        <name>Mg(2+)</name>
        <dbReference type="ChEBI" id="CHEBI:18420"/>
        <label>1</label>
    </ligand>
</feature>
<evidence type="ECO:0000256" key="2">
    <source>
        <dbReference type="ARBA" id="ARBA00022723"/>
    </source>
</evidence>
<dbReference type="InterPro" id="IPR036691">
    <property type="entry name" value="Endo/exonu/phosph_ase_sf"/>
</dbReference>
<dbReference type="GO" id="GO:0046872">
    <property type="term" value="F:metal ion binding"/>
    <property type="evidence" value="ECO:0007669"/>
    <property type="project" value="UniProtKB-KW"/>
</dbReference>
<keyword evidence="6" id="KW-0464">Manganese</keyword>
<dbReference type="PANTHER" id="PTHR22748">
    <property type="entry name" value="AP ENDONUCLEASE"/>
    <property type="match status" value="1"/>
</dbReference>
<gene>
    <name evidence="10" type="ORF">WJX74_004929</name>
</gene>
<evidence type="ECO:0000256" key="7">
    <source>
        <dbReference type="PIRSR" id="PIRSR604808-3"/>
    </source>
</evidence>
<feature type="compositionally biased region" description="Basic residues" evidence="8">
    <location>
        <begin position="384"/>
        <end position="393"/>
    </location>
</feature>